<evidence type="ECO:0000313" key="2">
    <source>
        <dbReference type="Proteomes" id="UP000076584"/>
    </source>
</evidence>
<gene>
    <name evidence="1" type="ORF">CI238_08141</name>
</gene>
<accession>A0A167EJW7</accession>
<name>A0A167EJW7_COLIC</name>
<feature type="non-terminal residue" evidence="1">
    <location>
        <position position="69"/>
    </location>
</feature>
<sequence length="69" mass="7893">LELAEILEKLLDGYTGLVLHKKPPQISPEHLYHAWSRLISRLEAENSKTDADGDLVNDIQAIREYLSHK</sequence>
<dbReference type="AlphaFoldDB" id="A0A167EJW7"/>
<feature type="non-terminal residue" evidence="1">
    <location>
        <position position="1"/>
    </location>
</feature>
<keyword evidence="2" id="KW-1185">Reference proteome</keyword>
<proteinExistence type="predicted"/>
<evidence type="ECO:0000313" key="1">
    <source>
        <dbReference type="EMBL" id="KZL85221.1"/>
    </source>
</evidence>
<protein>
    <submittedName>
        <fullName evidence="1">Aaa family atpase</fullName>
    </submittedName>
</protein>
<dbReference type="EMBL" id="LFIW01000709">
    <property type="protein sequence ID" value="KZL85221.1"/>
    <property type="molecule type" value="Genomic_DNA"/>
</dbReference>
<comment type="caution">
    <text evidence="1">The sequence shown here is derived from an EMBL/GenBank/DDBJ whole genome shotgun (WGS) entry which is preliminary data.</text>
</comment>
<dbReference type="Proteomes" id="UP000076584">
    <property type="component" value="Unassembled WGS sequence"/>
</dbReference>
<organism evidence="1 2">
    <name type="scientific">Colletotrichum incanum</name>
    <name type="common">Soybean anthracnose fungus</name>
    <dbReference type="NCBI Taxonomy" id="1573173"/>
    <lineage>
        <taxon>Eukaryota</taxon>
        <taxon>Fungi</taxon>
        <taxon>Dikarya</taxon>
        <taxon>Ascomycota</taxon>
        <taxon>Pezizomycotina</taxon>
        <taxon>Sordariomycetes</taxon>
        <taxon>Hypocreomycetidae</taxon>
        <taxon>Glomerellales</taxon>
        <taxon>Glomerellaceae</taxon>
        <taxon>Colletotrichum</taxon>
        <taxon>Colletotrichum spaethianum species complex</taxon>
    </lineage>
</organism>
<reference evidence="1 2" key="1">
    <citation type="submission" date="2015-06" db="EMBL/GenBank/DDBJ databases">
        <title>Survival trade-offs in plant roots during colonization by closely related pathogenic and mutualistic fungi.</title>
        <authorList>
            <person name="Hacquard S."/>
            <person name="Kracher B."/>
            <person name="Hiruma K."/>
            <person name="Weinman A."/>
            <person name="Muench P."/>
            <person name="Garrido Oter R."/>
            <person name="Ver Loren van Themaat E."/>
            <person name="Dallerey J.-F."/>
            <person name="Damm U."/>
            <person name="Henrissat B."/>
            <person name="Lespinet O."/>
            <person name="Thon M."/>
            <person name="Kemen E."/>
            <person name="McHardy A.C."/>
            <person name="Schulze-Lefert P."/>
            <person name="O'Connell R.J."/>
        </authorList>
    </citation>
    <scope>NUCLEOTIDE SEQUENCE [LARGE SCALE GENOMIC DNA]</scope>
    <source>
        <strain evidence="1 2">MAFF 238704</strain>
    </source>
</reference>